<reference evidence="11" key="1">
    <citation type="submission" date="2022-07" db="EMBL/GenBank/DDBJ databases">
        <title>Tahibacter sp., a new gammaproteobacterium isolated from the silt sample collected at pig farm.</title>
        <authorList>
            <person name="Chen H."/>
        </authorList>
    </citation>
    <scope>NUCLEOTIDE SEQUENCE</scope>
    <source>
        <strain evidence="11">P2K</strain>
    </source>
</reference>
<dbReference type="CDD" id="cd00405">
    <property type="entry name" value="PRAI"/>
    <property type="match status" value="1"/>
</dbReference>
<organism evidence="11 12">
    <name type="scientific">Tahibacter harae</name>
    <dbReference type="NCBI Taxonomy" id="2963937"/>
    <lineage>
        <taxon>Bacteria</taxon>
        <taxon>Pseudomonadati</taxon>
        <taxon>Pseudomonadota</taxon>
        <taxon>Gammaproteobacteria</taxon>
        <taxon>Lysobacterales</taxon>
        <taxon>Rhodanobacteraceae</taxon>
        <taxon>Tahibacter</taxon>
    </lineage>
</organism>
<dbReference type="PANTHER" id="PTHR42894:SF1">
    <property type="entry name" value="N-(5'-PHOSPHORIBOSYL)ANTHRANILATE ISOMERASE"/>
    <property type="match status" value="1"/>
</dbReference>
<evidence type="ECO:0000259" key="10">
    <source>
        <dbReference type="Pfam" id="PF00697"/>
    </source>
</evidence>
<dbReference type="InterPro" id="IPR001240">
    <property type="entry name" value="PRAI_dom"/>
</dbReference>
<comment type="similarity">
    <text evidence="9">Belongs to the TrpF family.</text>
</comment>
<dbReference type="Gene3D" id="3.20.20.70">
    <property type="entry name" value="Aldolase class I"/>
    <property type="match status" value="1"/>
</dbReference>
<dbReference type="EC" id="5.3.1.24" evidence="3 9"/>
<gene>
    <name evidence="9" type="primary">trpF</name>
    <name evidence="11" type="ORF">NM961_15190</name>
</gene>
<comment type="pathway">
    <text evidence="2 9">Amino-acid biosynthesis; L-tryptophan biosynthesis; L-tryptophan from chorismate: step 3/5.</text>
</comment>
<evidence type="ECO:0000256" key="9">
    <source>
        <dbReference type="HAMAP-Rule" id="MF_00135"/>
    </source>
</evidence>
<dbReference type="GO" id="GO:0016853">
    <property type="term" value="F:isomerase activity"/>
    <property type="evidence" value="ECO:0007669"/>
    <property type="project" value="UniProtKB-KW"/>
</dbReference>
<accession>A0ABT1QUV3</accession>
<name>A0ABT1QUV3_9GAMM</name>
<comment type="caution">
    <text evidence="11">The sequence shown here is derived from an EMBL/GenBank/DDBJ whole genome shotgun (WGS) entry which is preliminary data.</text>
</comment>
<feature type="domain" description="N-(5'phosphoribosyl) anthranilate isomerase (PRAI)" evidence="10">
    <location>
        <begin position="71"/>
        <end position="212"/>
    </location>
</feature>
<comment type="catalytic activity">
    <reaction evidence="1 9">
        <text>N-(5-phospho-beta-D-ribosyl)anthranilate = 1-(2-carboxyphenylamino)-1-deoxy-D-ribulose 5-phosphate</text>
        <dbReference type="Rhea" id="RHEA:21540"/>
        <dbReference type="ChEBI" id="CHEBI:18277"/>
        <dbReference type="ChEBI" id="CHEBI:58613"/>
        <dbReference type="EC" id="5.3.1.24"/>
    </reaction>
</comment>
<keyword evidence="12" id="KW-1185">Reference proteome</keyword>
<keyword evidence="7 9" id="KW-0057">Aromatic amino acid biosynthesis</keyword>
<evidence type="ECO:0000256" key="1">
    <source>
        <dbReference type="ARBA" id="ARBA00001164"/>
    </source>
</evidence>
<dbReference type="HAMAP" id="MF_00135">
    <property type="entry name" value="PRAI"/>
    <property type="match status" value="1"/>
</dbReference>
<dbReference type="Proteomes" id="UP001165498">
    <property type="component" value="Unassembled WGS sequence"/>
</dbReference>
<dbReference type="RefSeq" id="WP_255915256.1">
    <property type="nucleotide sequence ID" value="NZ_JANFQO010000014.1"/>
</dbReference>
<dbReference type="PANTHER" id="PTHR42894">
    <property type="entry name" value="N-(5'-PHOSPHORIBOSYL)ANTHRANILATE ISOMERASE"/>
    <property type="match status" value="1"/>
</dbReference>
<keyword evidence="6 9" id="KW-0822">Tryptophan biosynthesis</keyword>
<dbReference type="Pfam" id="PF00697">
    <property type="entry name" value="PRAI"/>
    <property type="match status" value="1"/>
</dbReference>
<dbReference type="InterPro" id="IPR044643">
    <property type="entry name" value="TrpF_fam"/>
</dbReference>
<sequence>MNSLPRIKICCIRDPAEARLAIQCGAAALGLVSAMPSGPGPIGEDEIAAIAAQVPPPVASFLLTSLTDAGAIIAQQRRCRCNTLQLVDAVPAGIHAQLRAALPGIALVQVIHVLDQGSVDEAEALAPHVDALLLDSGNPRLAVKQLGGTGRVHDWRLSRQIVERCSRPVFLAGGLRPDNVAEAIRQVRPFGLDLCTGVRTDGRLDAAKLAAFQRAVAAA</sequence>
<evidence type="ECO:0000256" key="4">
    <source>
        <dbReference type="ARBA" id="ARBA00022272"/>
    </source>
</evidence>
<dbReference type="SUPFAM" id="SSF51366">
    <property type="entry name" value="Ribulose-phoshate binding barrel"/>
    <property type="match status" value="1"/>
</dbReference>
<dbReference type="EMBL" id="JANFQO010000014">
    <property type="protein sequence ID" value="MCQ4166065.1"/>
    <property type="molecule type" value="Genomic_DNA"/>
</dbReference>
<protein>
    <recommendedName>
        <fullName evidence="4 9">N-(5'-phosphoribosyl)anthranilate isomerase</fullName>
        <shortName evidence="9">PRAI</shortName>
        <ecNumber evidence="3 9">5.3.1.24</ecNumber>
    </recommendedName>
</protein>
<evidence type="ECO:0000256" key="3">
    <source>
        <dbReference type="ARBA" id="ARBA00012572"/>
    </source>
</evidence>
<keyword evidence="5 9" id="KW-0028">Amino-acid biosynthesis</keyword>
<keyword evidence="8 9" id="KW-0413">Isomerase</keyword>
<evidence type="ECO:0000256" key="8">
    <source>
        <dbReference type="ARBA" id="ARBA00023235"/>
    </source>
</evidence>
<evidence type="ECO:0000256" key="7">
    <source>
        <dbReference type="ARBA" id="ARBA00023141"/>
    </source>
</evidence>
<evidence type="ECO:0000256" key="6">
    <source>
        <dbReference type="ARBA" id="ARBA00022822"/>
    </source>
</evidence>
<proteinExistence type="inferred from homology"/>
<evidence type="ECO:0000313" key="11">
    <source>
        <dbReference type="EMBL" id="MCQ4166065.1"/>
    </source>
</evidence>
<evidence type="ECO:0000313" key="12">
    <source>
        <dbReference type="Proteomes" id="UP001165498"/>
    </source>
</evidence>
<dbReference type="InterPro" id="IPR011060">
    <property type="entry name" value="RibuloseP-bd_barrel"/>
</dbReference>
<evidence type="ECO:0000256" key="5">
    <source>
        <dbReference type="ARBA" id="ARBA00022605"/>
    </source>
</evidence>
<dbReference type="InterPro" id="IPR013785">
    <property type="entry name" value="Aldolase_TIM"/>
</dbReference>
<evidence type="ECO:0000256" key="2">
    <source>
        <dbReference type="ARBA" id="ARBA00004664"/>
    </source>
</evidence>